<dbReference type="RefSeq" id="WP_281384055.1">
    <property type="nucleotide sequence ID" value="NZ_JACHLR010000026.1"/>
</dbReference>
<proteinExistence type="predicted"/>
<comment type="caution">
    <text evidence="1">The sequence shown here is derived from an EMBL/GenBank/DDBJ whole genome shotgun (WGS) entry which is preliminary data.</text>
</comment>
<organism evidence="1 2">
    <name type="scientific">Novosphingobium chloroacetimidivorans</name>
    <dbReference type="NCBI Taxonomy" id="1428314"/>
    <lineage>
        <taxon>Bacteria</taxon>
        <taxon>Pseudomonadati</taxon>
        <taxon>Pseudomonadota</taxon>
        <taxon>Alphaproteobacteria</taxon>
        <taxon>Sphingomonadales</taxon>
        <taxon>Sphingomonadaceae</taxon>
        <taxon>Novosphingobium</taxon>
    </lineage>
</organism>
<accession>A0A7W7NYW9</accession>
<dbReference type="Proteomes" id="UP000555448">
    <property type="component" value="Unassembled WGS sequence"/>
</dbReference>
<dbReference type="EMBL" id="JACHLR010000026">
    <property type="protein sequence ID" value="MBB4860645.1"/>
    <property type="molecule type" value="Genomic_DNA"/>
</dbReference>
<reference evidence="1 2" key="1">
    <citation type="submission" date="2020-08" db="EMBL/GenBank/DDBJ databases">
        <title>Functional genomics of gut bacteria from endangered species of beetles.</title>
        <authorList>
            <person name="Carlos-Shanley C."/>
        </authorList>
    </citation>
    <scope>NUCLEOTIDE SEQUENCE [LARGE SCALE GENOMIC DNA]</scope>
    <source>
        <strain evidence="1 2">S00245</strain>
    </source>
</reference>
<evidence type="ECO:0000313" key="1">
    <source>
        <dbReference type="EMBL" id="MBB4860645.1"/>
    </source>
</evidence>
<dbReference type="AlphaFoldDB" id="A0A7W7NYW9"/>
<name>A0A7W7NYW9_9SPHN</name>
<evidence type="ECO:0000313" key="2">
    <source>
        <dbReference type="Proteomes" id="UP000555448"/>
    </source>
</evidence>
<gene>
    <name evidence="1" type="ORF">HNO88_003989</name>
</gene>
<protein>
    <submittedName>
        <fullName evidence="1">Uncharacterized protein</fullName>
    </submittedName>
</protein>
<keyword evidence="2" id="KW-1185">Reference proteome</keyword>
<sequence length="41" mass="4452">MAFVPANQTQQTGVWPHSDQIAGSVERVTFHNADMASAFFG</sequence>